<evidence type="ECO:0000256" key="1">
    <source>
        <dbReference type="SAM" id="MobiDB-lite"/>
    </source>
</evidence>
<dbReference type="EMBL" id="JAKJXP020000011">
    <property type="protein sequence ID" value="KAK7755744.1"/>
    <property type="molecule type" value="Genomic_DNA"/>
</dbReference>
<evidence type="ECO:0000313" key="3">
    <source>
        <dbReference type="EMBL" id="KAK7755744.1"/>
    </source>
</evidence>
<name>A0AAN9V729_9PEZI</name>
<feature type="region of interest" description="Disordered" evidence="1">
    <location>
        <begin position="207"/>
        <end position="227"/>
    </location>
</feature>
<evidence type="ECO:0000313" key="4">
    <source>
        <dbReference type="Proteomes" id="UP001320420"/>
    </source>
</evidence>
<dbReference type="AlphaFoldDB" id="A0AAN9V729"/>
<protein>
    <recommendedName>
        <fullName evidence="5">Ig-like domain-containing protein</fullName>
    </recommendedName>
</protein>
<feature type="chain" id="PRO_5043011839" description="Ig-like domain-containing protein" evidence="2">
    <location>
        <begin position="29"/>
        <end position="294"/>
    </location>
</feature>
<dbReference type="Proteomes" id="UP001320420">
    <property type="component" value="Unassembled WGS sequence"/>
</dbReference>
<evidence type="ECO:0008006" key="5">
    <source>
        <dbReference type="Google" id="ProtNLM"/>
    </source>
</evidence>
<evidence type="ECO:0000256" key="2">
    <source>
        <dbReference type="SAM" id="SignalP"/>
    </source>
</evidence>
<sequence length="294" mass="30623">MRYGFLAAVRPGAAAAAAALWFSSGAAAARSCATDDSAFPWRVSDGRYDGDSDTATVAVSIIPGTASYGTFFECVASWPEAWGGWYEGAAGEYIIWSDCIWAGNGGTDDTTVSFATDWANKTMYISHTFTCSDVEGSAGLATGTLQLAMDCATSDEDGSTSCTLTSDTAARNFTTQGSPAPQEPGAGCADASETYQSWELEGWARQYELPPGSAPSDPPKSDTGPSFTLRSMASADVFDCAAASEGAGGEEEDDTFAGVCTAAGEGETASTAEFSFDRELNLLTVTQHWECEDS</sequence>
<organism evidence="3 4">
    <name type="scientific">Diatrype stigma</name>
    <dbReference type="NCBI Taxonomy" id="117547"/>
    <lineage>
        <taxon>Eukaryota</taxon>
        <taxon>Fungi</taxon>
        <taxon>Dikarya</taxon>
        <taxon>Ascomycota</taxon>
        <taxon>Pezizomycotina</taxon>
        <taxon>Sordariomycetes</taxon>
        <taxon>Xylariomycetidae</taxon>
        <taxon>Xylariales</taxon>
        <taxon>Diatrypaceae</taxon>
        <taxon>Diatrype</taxon>
    </lineage>
</organism>
<comment type="caution">
    <text evidence="3">The sequence shown here is derived from an EMBL/GenBank/DDBJ whole genome shotgun (WGS) entry which is preliminary data.</text>
</comment>
<gene>
    <name evidence="3" type="ORF">SLS62_002357</name>
</gene>
<keyword evidence="4" id="KW-1185">Reference proteome</keyword>
<accession>A0AAN9V729</accession>
<keyword evidence="2" id="KW-0732">Signal</keyword>
<feature type="region of interest" description="Disordered" evidence="1">
    <location>
        <begin position="172"/>
        <end position="191"/>
    </location>
</feature>
<proteinExistence type="predicted"/>
<feature type="signal peptide" evidence="2">
    <location>
        <begin position="1"/>
        <end position="28"/>
    </location>
</feature>
<reference evidence="3 4" key="1">
    <citation type="submission" date="2024-02" db="EMBL/GenBank/DDBJ databases">
        <title>De novo assembly and annotation of 12 fungi associated with fruit tree decline syndrome in Ontario, Canada.</title>
        <authorList>
            <person name="Sulman M."/>
            <person name="Ellouze W."/>
            <person name="Ilyukhin E."/>
        </authorList>
    </citation>
    <scope>NUCLEOTIDE SEQUENCE [LARGE SCALE GENOMIC DNA]</scope>
    <source>
        <strain evidence="3 4">M11/M66-122</strain>
    </source>
</reference>